<accession>A0ABV0ZGP4</accession>
<dbReference type="EMBL" id="JAHRIP010062766">
    <property type="protein sequence ID" value="MEQ2305399.1"/>
    <property type="molecule type" value="Genomic_DNA"/>
</dbReference>
<protein>
    <submittedName>
        <fullName evidence="1">Uncharacterized protein</fullName>
    </submittedName>
</protein>
<sequence>MKILNQCFTSLNVDLVQHCHLVAELEHHNINQKWPKIYTDYFCGNSVVLFMISILQHRPYYPCHCPPEQKIIMLMEVKKQACTHGGLEGAGAPFPLVVAAQPC</sequence>
<name>A0ABV0ZGP4_9TELE</name>
<dbReference type="Proteomes" id="UP001469553">
    <property type="component" value="Unassembled WGS sequence"/>
</dbReference>
<organism evidence="1 2">
    <name type="scientific">Ameca splendens</name>
    <dbReference type="NCBI Taxonomy" id="208324"/>
    <lineage>
        <taxon>Eukaryota</taxon>
        <taxon>Metazoa</taxon>
        <taxon>Chordata</taxon>
        <taxon>Craniata</taxon>
        <taxon>Vertebrata</taxon>
        <taxon>Euteleostomi</taxon>
        <taxon>Actinopterygii</taxon>
        <taxon>Neopterygii</taxon>
        <taxon>Teleostei</taxon>
        <taxon>Neoteleostei</taxon>
        <taxon>Acanthomorphata</taxon>
        <taxon>Ovalentaria</taxon>
        <taxon>Atherinomorphae</taxon>
        <taxon>Cyprinodontiformes</taxon>
        <taxon>Goodeidae</taxon>
        <taxon>Ameca</taxon>
    </lineage>
</organism>
<keyword evidence="2" id="KW-1185">Reference proteome</keyword>
<evidence type="ECO:0000313" key="1">
    <source>
        <dbReference type="EMBL" id="MEQ2305399.1"/>
    </source>
</evidence>
<gene>
    <name evidence="1" type="ORF">AMECASPLE_037440</name>
</gene>
<comment type="caution">
    <text evidence="1">The sequence shown here is derived from an EMBL/GenBank/DDBJ whole genome shotgun (WGS) entry which is preliminary data.</text>
</comment>
<reference evidence="1 2" key="1">
    <citation type="submission" date="2021-06" db="EMBL/GenBank/DDBJ databases">
        <authorList>
            <person name="Palmer J.M."/>
        </authorList>
    </citation>
    <scope>NUCLEOTIDE SEQUENCE [LARGE SCALE GENOMIC DNA]</scope>
    <source>
        <strain evidence="1 2">AS_MEX2019</strain>
        <tissue evidence="1">Muscle</tissue>
    </source>
</reference>
<proteinExistence type="predicted"/>
<evidence type="ECO:0000313" key="2">
    <source>
        <dbReference type="Proteomes" id="UP001469553"/>
    </source>
</evidence>